<dbReference type="AlphaFoldDB" id="Q8EUG4"/>
<dbReference type="EMBL" id="BA000026">
    <property type="protein sequence ID" value="BAC44749.1"/>
    <property type="molecule type" value="Genomic_DNA"/>
</dbReference>
<dbReference type="KEGG" id="mpe:MYPE9630"/>
<dbReference type="HOGENOM" id="CLU_1509020_0_0_14"/>
<dbReference type="eggNOG" id="ENOG5031ZCZ">
    <property type="taxonomic scope" value="Bacteria"/>
</dbReference>
<protein>
    <recommendedName>
        <fullName evidence="4">Transmembrane protein</fullName>
    </recommendedName>
</protein>
<feature type="transmembrane region" description="Helical" evidence="1">
    <location>
        <begin position="25"/>
        <end position="48"/>
    </location>
</feature>
<dbReference type="STRING" id="272633.gene:10732083"/>
<evidence type="ECO:0000256" key="1">
    <source>
        <dbReference type="SAM" id="Phobius"/>
    </source>
</evidence>
<proteinExistence type="predicted"/>
<keyword evidence="3" id="KW-1185">Reference proteome</keyword>
<organism evidence="2 3">
    <name type="scientific">Malacoplasma penetrans (strain HF-2)</name>
    <name type="common">Mycoplasma penetrans</name>
    <dbReference type="NCBI Taxonomy" id="272633"/>
    <lineage>
        <taxon>Bacteria</taxon>
        <taxon>Bacillati</taxon>
        <taxon>Mycoplasmatota</taxon>
        <taxon>Mycoplasmoidales</taxon>
        <taxon>Mycoplasmoidaceae</taxon>
        <taxon>Malacoplasma</taxon>
    </lineage>
</organism>
<keyword evidence="1" id="KW-0472">Membrane</keyword>
<evidence type="ECO:0000313" key="2">
    <source>
        <dbReference type="EMBL" id="BAC44749.1"/>
    </source>
</evidence>
<feature type="transmembrane region" description="Helical" evidence="1">
    <location>
        <begin position="95"/>
        <end position="115"/>
    </location>
</feature>
<name>Q8EUG4_MALP2</name>
<keyword evidence="1" id="KW-0812">Transmembrane</keyword>
<feature type="transmembrane region" description="Helical" evidence="1">
    <location>
        <begin position="69"/>
        <end position="89"/>
    </location>
</feature>
<keyword evidence="1" id="KW-1133">Transmembrane helix</keyword>
<sequence>MNSLINDQYLNQDILIIKKFQQIKFPLWILLSPIFGTFVFITFFRSFFKVLSEREFVHTLFLKIYIRKMVVLNSVIIFIMGVYCFLGIYENEYESIFIWFLISLAICSLIFLYIYQYYTTKWIVKNIDSEFQKYYWEKYGQEIKVDIDINTSLDIDINEIFYQFKFKWYCSKFWINSI</sequence>
<evidence type="ECO:0008006" key="4">
    <source>
        <dbReference type="Google" id="ProtNLM"/>
    </source>
</evidence>
<reference evidence="2 3" key="1">
    <citation type="journal article" date="2002" name="Nucleic Acids Res.">
        <title>The complete genomic sequence of Mycoplasma penetrans, an intracellular bacterial pathogen in humans.</title>
        <authorList>
            <person name="Sasaki Y."/>
            <person name="Ishikawa J."/>
            <person name="Yamashita A."/>
            <person name="Oshima K."/>
            <person name="Kenri T."/>
            <person name="Furuya K."/>
            <person name="Yoshino C."/>
            <person name="Horino A."/>
            <person name="Shiba T."/>
            <person name="Sasaki T."/>
            <person name="Hattori M."/>
        </authorList>
    </citation>
    <scope>NUCLEOTIDE SEQUENCE [LARGE SCALE GENOMIC DNA]</scope>
    <source>
        <strain evidence="2 3">HF-2</strain>
    </source>
</reference>
<dbReference type="InParanoid" id="Q8EUG4"/>
<gene>
    <name evidence="2" type="ordered locus">MYPE9630</name>
</gene>
<dbReference type="Proteomes" id="UP000002522">
    <property type="component" value="Chromosome"/>
</dbReference>
<accession>Q8EUG4</accession>
<evidence type="ECO:0000313" key="3">
    <source>
        <dbReference type="Proteomes" id="UP000002522"/>
    </source>
</evidence>